<dbReference type="NCBIfam" id="NF006168">
    <property type="entry name" value="PRK08309.1"/>
    <property type="match status" value="1"/>
</dbReference>
<dbReference type="Proteomes" id="UP000784880">
    <property type="component" value="Unassembled WGS sequence"/>
</dbReference>
<accession>A0ABS6JLG7</accession>
<name>A0ABS6JLG7_9BACI</name>
<keyword evidence="2" id="KW-1185">Reference proteome</keyword>
<organism evidence="1 2">
    <name type="scientific">Evansella tamaricis</name>
    <dbReference type="NCBI Taxonomy" id="2069301"/>
    <lineage>
        <taxon>Bacteria</taxon>
        <taxon>Bacillati</taxon>
        <taxon>Bacillota</taxon>
        <taxon>Bacilli</taxon>
        <taxon>Bacillales</taxon>
        <taxon>Bacillaceae</taxon>
        <taxon>Evansella</taxon>
    </lineage>
</organism>
<dbReference type="RefSeq" id="WP_217067842.1">
    <property type="nucleotide sequence ID" value="NZ_JAHQCS010000147.1"/>
</dbReference>
<evidence type="ECO:0000313" key="1">
    <source>
        <dbReference type="EMBL" id="MBU9713692.1"/>
    </source>
</evidence>
<dbReference type="EMBL" id="JAHQCS010000147">
    <property type="protein sequence ID" value="MBU9713692.1"/>
    <property type="molecule type" value="Genomic_DNA"/>
</dbReference>
<gene>
    <name evidence="1" type="ORF">KS419_18340</name>
</gene>
<sequence>MDDEIKDVKLGTKETVLASLTHSETKLFFQKNVLDEGKEKPAKSHVLVVGGTGMLARTSLWLVEQGYHVSIIARNKPKMEVLLKKASNPENITPIYIDYKDNKLLEMKLKESMIRNGDISLAVVWIHSVAKEAIHTIIHVVSQSRRNWNLYHVLGSSTNLAQLKENLKVPYHCTYHQIKLGFQLENTYSRWLTHEEISQGVIDTIRNGKLDHIVGVIEPWEKRP</sequence>
<comment type="caution">
    <text evidence="1">The sequence shown here is derived from an EMBL/GenBank/DDBJ whole genome shotgun (WGS) entry which is preliminary data.</text>
</comment>
<evidence type="ECO:0000313" key="2">
    <source>
        <dbReference type="Proteomes" id="UP000784880"/>
    </source>
</evidence>
<protein>
    <submittedName>
        <fullName evidence="1">Short-chain dehydrogenase</fullName>
    </submittedName>
</protein>
<proteinExistence type="predicted"/>
<reference evidence="1 2" key="1">
    <citation type="submission" date="2021-06" db="EMBL/GenBank/DDBJ databases">
        <title>Bacillus sp. RD4P76, an endophyte from a halophyte.</title>
        <authorList>
            <person name="Sun J.-Q."/>
        </authorList>
    </citation>
    <scope>NUCLEOTIDE SEQUENCE [LARGE SCALE GENOMIC DNA]</scope>
    <source>
        <strain evidence="1 2">CGMCC 1.15917</strain>
    </source>
</reference>